<proteinExistence type="inferred from homology"/>
<evidence type="ECO:0000313" key="6">
    <source>
        <dbReference type="EMBL" id="NYT48859.1"/>
    </source>
</evidence>
<keyword evidence="3" id="KW-0472">Membrane</keyword>
<dbReference type="GO" id="GO:0031956">
    <property type="term" value="F:medium-chain fatty acid-CoA ligase activity"/>
    <property type="evidence" value="ECO:0007669"/>
    <property type="project" value="TreeGrafter"/>
</dbReference>
<dbReference type="PANTHER" id="PTHR43201:SF5">
    <property type="entry name" value="MEDIUM-CHAIN ACYL-COA LIGASE ACSF2, MITOCHONDRIAL"/>
    <property type="match status" value="1"/>
</dbReference>
<organism evidence="6 7">
    <name type="scientific">Parapusillimonas granuli</name>
    <dbReference type="NCBI Taxonomy" id="380911"/>
    <lineage>
        <taxon>Bacteria</taxon>
        <taxon>Pseudomonadati</taxon>
        <taxon>Pseudomonadota</taxon>
        <taxon>Betaproteobacteria</taxon>
        <taxon>Burkholderiales</taxon>
        <taxon>Alcaligenaceae</taxon>
        <taxon>Parapusillimonas</taxon>
    </lineage>
</organism>
<sequence>MNQRPGSKTIPRLLSEQADAYPAAPALICGGRTLTYAELKDAVWEAGRWLIHLGVAPGDKVAVLMGNRIEWVVSALAIAGIGATAVALNTWATPRELEYMLEHSDAKHLILQRRFLKTDYADVFSDLEAIRAKAPLLERVIGVTDDLPNGWLPFLGRIEGAEWPSEPTLRHRMSAVRGDDVAILLYTSGSTARPKGVQLQHYALIENTWNIGERHHVTRRDRLWLAVSLFWGYGCSNALMNMLTHGAAIVLQEHFDAGAALELIEREQCTLIYATPNMAQALYDHPDRKRRDLSSLRGGSASGNREQRIRAIEMAPQICNLYGLSEVYGNSHVTDVDDPLELRLTSCGRPLPGVLQKVVDPDGKRLPPGRIGELCLKGYVTPGYYKDPEQTAKAFDDEGYFRTGDLAYVDEQGFMFFQGRLKEMVKTGGINVSPAEVEAVLLQHPALYLAHVVGLPDTVRGELLAAVVVKKPGTAVTSDEILSFCKSSLAAYKVPRKIRIVAEHELPLTTTKKVQKNKIGETFFSTST</sequence>
<evidence type="ECO:0000313" key="7">
    <source>
        <dbReference type="Proteomes" id="UP000559809"/>
    </source>
</evidence>
<feature type="domain" description="AMP-dependent synthetase/ligase" evidence="4">
    <location>
        <begin position="15"/>
        <end position="385"/>
    </location>
</feature>
<dbReference type="EMBL" id="JACCEM010000003">
    <property type="protein sequence ID" value="NYT48859.1"/>
    <property type="molecule type" value="Genomic_DNA"/>
</dbReference>
<accession>A0A853FXN3</accession>
<evidence type="ECO:0000256" key="3">
    <source>
        <dbReference type="SAM" id="Phobius"/>
    </source>
</evidence>
<feature type="domain" description="AMP-binding enzyme C-terminal" evidence="5">
    <location>
        <begin position="436"/>
        <end position="513"/>
    </location>
</feature>
<dbReference type="Gene3D" id="3.30.300.30">
    <property type="match status" value="1"/>
</dbReference>
<dbReference type="Proteomes" id="UP000559809">
    <property type="component" value="Unassembled WGS sequence"/>
</dbReference>
<reference evidence="6 7" key="1">
    <citation type="submission" date="2020-07" db="EMBL/GenBank/DDBJ databases">
        <title>Taxonomic revisions and descriptions of new bacterial species based on genomic comparisons in the high-G+C-content subgroup of the family Alcaligenaceae.</title>
        <authorList>
            <person name="Szabo A."/>
            <person name="Felfoldi T."/>
        </authorList>
    </citation>
    <scope>NUCLEOTIDE SEQUENCE [LARGE SCALE GENOMIC DNA]</scope>
    <source>
        <strain evidence="6 7">LMG 24012</strain>
    </source>
</reference>
<dbReference type="InterPro" id="IPR042099">
    <property type="entry name" value="ANL_N_sf"/>
</dbReference>
<keyword evidence="3" id="KW-0812">Transmembrane</keyword>
<evidence type="ECO:0000256" key="1">
    <source>
        <dbReference type="ARBA" id="ARBA00006432"/>
    </source>
</evidence>
<protein>
    <submittedName>
        <fullName evidence="6">Acyl--CoA ligase</fullName>
    </submittedName>
</protein>
<dbReference type="RefSeq" id="WP_180154165.1">
    <property type="nucleotide sequence ID" value="NZ_JACCEM010000003.1"/>
</dbReference>
<keyword evidence="7" id="KW-1185">Reference proteome</keyword>
<keyword evidence="3" id="KW-1133">Transmembrane helix</keyword>
<dbReference type="Gene3D" id="3.40.50.12780">
    <property type="entry name" value="N-terminal domain of ligase-like"/>
    <property type="match status" value="1"/>
</dbReference>
<keyword evidence="2 6" id="KW-0436">Ligase</keyword>
<gene>
    <name evidence="6" type="ORF">H0A72_06000</name>
</gene>
<name>A0A853FXN3_9BURK</name>
<dbReference type="Pfam" id="PF00501">
    <property type="entry name" value="AMP-binding"/>
    <property type="match status" value="1"/>
</dbReference>
<evidence type="ECO:0000256" key="2">
    <source>
        <dbReference type="ARBA" id="ARBA00022598"/>
    </source>
</evidence>
<comment type="caution">
    <text evidence="6">The sequence shown here is derived from an EMBL/GenBank/DDBJ whole genome shotgun (WGS) entry which is preliminary data.</text>
</comment>
<evidence type="ECO:0000259" key="5">
    <source>
        <dbReference type="Pfam" id="PF13193"/>
    </source>
</evidence>
<dbReference type="SUPFAM" id="SSF56801">
    <property type="entry name" value="Acetyl-CoA synthetase-like"/>
    <property type="match status" value="1"/>
</dbReference>
<dbReference type="GO" id="GO:0006631">
    <property type="term" value="P:fatty acid metabolic process"/>
    <property type="evidence" value="ECO:0007669"/>
    <property type="project" value="TreeGrafter"/>
</dbReference>
<dbReference type="AlphaFoldDB" id="A0A853FXN3"/>
<comment type="similarity">
    <text evidence="1">Belongs to the ATP-dependent AMP-binding enzyme family.</text>
</comment>
<dbReference type="InterPro" id="IPR000873">
    <property type="entry name" value="AMP-dep_synth/lig_dom"/>
</dbReference>
<dbReference type="Pfam" id="PF13193">
    <property type="entry name" value="AMP-binding_C"/>
    <property type="match status" value="1"/>
</dbReference>
<dbReference type="InterPro" id="IPR045851">
    <property type="entry name" value="AMP-bd_C_sf"/>
</dbReference>
<dbReference type="PANTHER" id="PTHR43201">
    <property type="entry name" value="ACYL-COA SYNTHETASE"/>
    <property type="match status" value="1"/>
</dbReference>
<feature type="transmembrane region" description="Helical" evidence="3">
    <location>
        <begin position="71"/>
        <end position="92"/>
    </location>
</feature>
<dbReference type="InterPro" id="IPR025110">
    <property type="entry name" value="AMP-bd_C"/>
</dbReference>
<evidence type="ECO:0000259" key="4">
    <source>
        <dbReference type="Pfam" id="PF00501"/>
    </source>
</evidence>